<keyword evidence="7" id="KW-1185">Reference proteome</keyword>
<evidence type="ECO:0000256" key="1">
    <source>
        <dbReference type="ARBA" id="ARBA00010062"/>
    </source>
</evidence>
<feature type="chain" id="PRO_5020667494" evidence="4">
    <location>
        <begin position="24"/>
        <end position="403"/>
    </location>
</feature>
<keyword evidence="3" id="KW-0029">Amino-acid transport</keyword>
<dbReference type="Gene3D" id="3.40.50.2300">
    <property type="match status" value="2"/>
</dbReference>
<evidence type="ECO:0000256" key="3">
    <source>
        <dbReference type="ARBA" id="ARBA00022970"/>
    </source>
</evidence>
<accession>A0A4R7C638</accession>
<dbReference type="CDD" id="cd06327">
    <property type="entry name" value="PBP1_SBP-like"/>
    <property type="match status" value="1"/>
</dbReference>
<dbReference type="RefSeq" id="WP_133768556.1">
    <property type="nucleotide sequence ID" value="NZ_SNZR01000011.1"/>
</dbReference>
<protein>
    <submittedName>
        <fullName evidence="6">Amino acid/amide ABC transporter substrate-binding protein (HAAT family)</fullName>
    </submittedName>
</protein>
<dbReference type="AlphaFoldDB" id="A0A4R7C638"/>
<keyword evidence="2 4" id="KW-0732">Signal</keyword>
<dbReference type="PANTHER" id="PTHR30483">
    <property type="entry name" value="LEUCINE-SPECIFIC-BINDING PROTEIN"/>
    <property type="match status" value="1"/>
</dbReference>
<evidence type="ECO:0000313" key="6">
    <source>
        <dbReference type="EMBL" id="TDR93563.1"/>
    </source>
</evidence>
<evidence type="ECO:0000256" key="2">
    <source>
        <dbReference type="ARBA" id="ARBA00022729"/>
    </source>
</evidence>
<dbReference type="SUPFAM" id="SSF53822">
    <property type="entry name" value="Periplasmic binding protein-like I"/>
    <property type="match status" value="1"/>
</dbReference>
<evidence type="ECO:0000313" key="7">
    <source>
        <dbReference type="Proteomes" id="UP000295122"/>
    </source>
</evidence>
<dbReference type="InterPro" id="IPR051010">
    <property type="entry name" value="BCAA_transport"/>
</dbReference>
<dbReference type="OrthoDB" id="5794591at2"/>
<dbReference type="Proteomes" id="UP000295122">
    <property type="component" value="Unassembled WGS sequence"/>
</dbReference>
<dbReference type="Pfam" id="PF13458">
    <property type="entry name" value="Peripla_BP_6"/>
    <property type="match status" value="1"/>
</dbReference>
<dbReference type="InterPro" id="IPR028081">
    <property type="entry name" value="Leu-bd"/>
</dbReference>
<dbReference type="GO" id="GO:0006865">
    <property type="term" value="P:amino acid transport"/>
    <property type="evidence" value="ECO:0007669"/>
    <property type="project" value="UniProtKB-KW"/>
</dbReference>
<name>A0A4R7C638_9HYPH</name>
<comment type="similarity">
    <text evidence="1">Belongs to the leucine-binding protein family.</text>
</comment>
<sequence length="403" mass="42937">MNLKRIAAALTVGAAFAAAPAAAQVSDNVVKLGIMADMSGPFADQNGPGDVVAAKLAIEDFGGTVLGKPIQMVDGDPQNKTDVGLTLARRWYDTEAVDVIIGPGNSAVGIAIHGIAKDKNKISIGTSAGTTELTGKACTTHGFHWVYDTYALAKATGSALTKAGYDSWYFITSDYAFGHSLERDAAGIVKQMGGKVVGAVRAPLNTPDFSSFLLQAQSSKAKVIGLANAGTDMVNTMKQAAEFGIVQGGQKVAGLLVLLNNIHSLTLKDAQGLIFTEAFYWDQNDETRAFSKRFQARHGKPPTMMQAGVYSAATHYLKAVKEAGTDEATAVVAAMKKLPINDFMTKNGWIRDDGRVMREMYLLEAKKPEESKGEWDLMKVVATIPAEESARPLSESECPLVKK</sequence>
<dbReference type="PANTHER" id="PTHR30483:SF6">
    <property type="entry name" value="PERIPLASMIC BINDING PROTEIN OF ABC TRANSPORTER FOR NATURAL AMINO ACIDS"/>
    <property type="match status" value="1"/>
</dbReference>
<feature type="domain" description="Leucine-binding protein" evidence="5">
    <location>
        <begin position="30"/>
        <end position="366"/>
    </location>
</feature>
<reference evidence="6 7" key="1">
    <citation type="submission" date="2019-03" db="EMBL/GenBank/DDBJ databases">
        <title>Genomic Encyclopedia of Type Strains, Phase IV (KMG-IV): sequencing the most valuable type-strain genomes for metagenomic binning, comparative biology and taxonomic classification.</title>
        <authorList>
            <person name="Goeker M."/>
        </authorList>
    </citation>
    <scope>NUCLEOTIDE SEQUENCE [LARGE SCALE GENOMIC DNA]</scope>
    <source>
        <strain evidence="6 7">DSM 25903</strain>
    </source>
</reference>
<dbReference type="InterPro" id="IPR028082">
    <property type="entry name" value="Peripla_BP_I"/>
</dbReference>
<proteinExistence type="inferred from homology"/>
<evidence type="ECO:0000259" key="5">
    <source>
        <dbReference type="Pfam" id="PF13458"/>
    </source>
</evidence>
<feature type="signal peptide" evidence="4">
    <location>
        <begin position="1"/>
        <end position="23"/>
    </location>
</feature>
<dbReference type="EMBL" id="SNZR01000011">
    <property type="protein sequence ID" value="TDR93563.1"/>
    <property type="molecule type" value="Genomic_DNA"/>
</dbReference>
<evidence type="ECO:0000256" key="4">
    <source>
        <dbReference type="SAM" id="SignalP"/>
    </source>
</evidence>
<comment type="caution">
    <text evidence="6">The sequence shown here is derived from an EMBL/GenBank/DDBJ whole genome shotgun (WGS) entry which is preliminary data.</text>
</comment>
<gene>
    <name evidence="6" type="ORF">EV668_0828</name>
</gene>
<keyword evidence="3" id="KW-0813">Transport</keyword>
<organism evidence="6 7">
    <name type="scientific">Enterovirga rhinocerotis</name>
    <dbReference type="NCBI Taxonomy" id="1339210"/>
    <lineage>
        <taxon>Bacteria</taxon>
        <taxon>Pseudomonadati</taxon>
        <taxon>Pseudomonadota</taxon>
        <taxon>Alphaproteobacteria</taxon>
        <taxon>Hyphomicrobiales</taxon>
        <taxon>Methylobacteriaceae</taxon>
        <taxon>Enterovirga</taxon>
    </lineage>
</organism>